<evidence type="ECO:0000256" key="3">
    <source>
        <dbReference type="ARBA" id="ARBA00010918"/>
    </source>
</evidence>
<comment type="subcellular location">
    <subcellularLocation>
        <location evidence="2">Vacuole membrane</location>
        <topology evidence="2">Multi-pass membrane protein</topology>
    </subcellularLocation>
</comment>
<name>A0A2P1PNJ9_9GAMM</name>
<keyword evidence="7" id="KW-0325">Glycoprotein</keyword>
<feature type="transmembrane region" description="Helical" evidence="9">
    <location>
        <begin position="398"/>
        <end position="418"/>
    </location>
</feature>
<gene>
    <name evidence="11" type="ORF">C7S18_04070</name>
</gene>
<proteinExistence type="inferred from homology"/>
<feature type="transmembrane region" description="Helical" evidence="9">
    <location>
        <begin position="329"/>
        <end position="349"/>
    </location>
</feature>
<feature type="transmembrane region" description="Helical" evidence="9">
    <location>
        <begin position="461"/>
        <end position="478"/>
    </location>
</feature>
<dbReference type="InterPro" id="IPR007484">
    <property type="entry name" value="Peptidase_M28"/>
</dbReference>
<keyword evidence="9" id="KW-0812">Transmembrane</keyword>
<dbReference type="InterPro" id="IPR045175">
    <property type="entry name" value="M28_fam"/>
</dbReference>
<dbReference type="RefSeq" id="WP_106890349.1">
    <property type="nucleotide sequence ID" value="NZ_CP027860.1"/>
</dbReference>
<protein>
    <recommendedName>
        <fullName evidence="4">Vacuolar membrane protease</fullName>
    </recommendedName>
    <alternativeName>
        <fullName evidence="8">FXNA-related family protease 1</fullName>
    </alternativeName>
</protein>
<evidence type="ECO:0000256" key="6">
    <source>
        <dbReference type="ARBA" id="ARBA00022989"/>
    </source>
</evidence>
<feature type="transmembrane region" description="Helical" evidence="9">
    <location>
        <begin position="439"/>
        <end position="455"/>
    </location>
</feature>
<keyword evidence="12" id="KW-1185">Reference proteome</keyword>
<evidence type="ECO:0000256" key="2">
    <source>
        <dbReference type="ARBA" id="ARBA00004128"/>
    </source>
</evidence>
<dbReference type="OrthoDB" id="9778250at2"/>
<comment type="similarity">
    <text evidence="3">Belongs to the peptidase M28 family.</text>
</comment>
<dbReference type="AlphaFoldDB" id="A0A2P1PNJ9"/>
<dbReference type="GO" id="GO:0005774">
    <property type="term" value="C:vacuolar membrane"/>
    <property type="evidence" value="ECO:0007669"/>
    <property type="project" value="UniProtKB-SubCell"/>
</dbReference>
<evidence type="ECO:0000256" key="9">
    <source>
        <dbReference type="SAM" id="Phobius"/>
    </source>
</evidence>
<evidence type="ECO:0000259" key="10">
    <source>
        <dbReference type="Pfam" id="PF04389"/>
    </source>
</evidence>
<evidence type="ECO:0000256" key="1">
    <source>
        <dbReference type="ARBA" id="ARBA00003273"/>
    </source>
</evidence>
<feature type="transmembrane region" description="Helical" evidence="9">
    <location>
        <begin position="361"/>
        <end position="386"/>
    </location>
</feature>
<dbReference type="PANTHER" id="PTHR12147:SF58">
    <property type="entry name" value="VACUOLAR MEMBRANE PROTEASE"/>
    <property type="match status" value="1"/>
</dbReference>
<dbReference type="Proteomes" id="UP000241074">
    <property type="component" value="Chromosome"/>
</dbReference>
<reference evidence="11 12" key="1">
    <citation type="submission" date="2018-03" db="EMBL/GenBank/DDBJ databases">
        <title>Ahniella affigens gen. nov., sp. nov., a gammaproteobacterium isolated from sandy soil near a stream.</title>
        <authorList>
            <person name="Ko Y."/>
            <person name="Kim J.-H."/>
        </authorList>
    </citation>
    <scope>NUCLEOTIDE SEQUENCE [LARGE SCALE GENOMIC DNA]</scope>
    <source>
        <strain evidence="11 12">D13</strain>
    </source>
</reference>
<evidence type="ECO:0000256" key="4">
    <source>
        <dbReference type="ARBA" id="ARBA00017435"/>
    </source>
</evidence>
<evidence type="ECO:0000313" key="12">
    <source>
        <dbReference type="Proteomes" id="UP000241074"/>
    </source>
</evidence>
<dbReference type="EMBL" id="CP027860">
    <property type="protein sequence ID" value="AVP96420.1"/>
    <property type="molecule type" value="Genomic_DNA"/>
</dbReference>
<evidence type="ECO:0000256" key="7">
    <source>
        <dbReference type="ARBA" id="ARBA00023180"/>
    </source>
</evidence>
<dbReference type="PANTHER" id="PTHR12147">
    <property type="entry name" value="METALLOPEPTIDASE M28 FAMILY MEMBER"/>
    <property type="match status" value="1"/>
</dbReference>
<evidence type="ECO:0000256" key="8">
    <source>
        <dbReference type="ARBA" id="ARBA00031512"/>
    </source>
</evidence>
<feature type="transmembrane region" description="Helical" evidence="9">
    <location>
        <begin position="12"/>
        <end position="33"/>
    </location>
</feature>
<keyword evidence="5" id="KW-0926">Vacuole</keyword>
<dbReference type="Pfam" id="PF04389">
    <property type="entry name" value="Peptidase_M28"/>
    <property type="match status" value="1"/>
</dbReference>
<dbReference type="GO" id="GO:0006508">
    <property type="term" value="P:proteolysis"/>
    <property type="evidence" value="ECO:0007669"/>
    <property type="project" value="InterPro"/>
</dbReference>
<dbReference type="SUPFAM" id="SSF53187">
    <property type="entry name" value="Zn-dependent exopeptidases"/>
    <property type="match status" value="1"/>
</dbReference>
<organism evidence="11 12">
    <name type="scientific">Ahniella affigens</name>
    <dbReference type="NCBI Taxonomy" id="2021234"/>
    <lineage>
        <taxon>Bacteria</taxon>
        <taxon>Pseudomonadati</taxon>
        <taxon>Pseudomonadota</taxon>
        <taxon>Gammaproteobacteria</taxon>
        <taxon>Lysobacterales</taxon>
        <taxon>Rhodanobacteraceae</taxon>
        <taxon>Ahniella</taxon>
    </lineage>
</organism>
<keyword evidence="6 9" id="KW-1133">Transmembrane helix</keyword>
<dbReference type="Gene3D" id="3.40.630.10">
    <property type="entry name" value="Zn peptidases"/>
    <property type="match status" value="1"/>
</dbReference>
<evidence type="ECO:0000256" key="5">
    <source>
        <dbReference type="ARBA" id="ARBA00022554"/>
    </source>
</evidence>
<evidence type="ECO:0000313" key="11">
    <source>
        <dbReference type="EMBL" id="AVP96420.1"/>
    </source>
</evidence>
<reference evidence="11 12" key="2">
    <citation type="submission" date="2018-03" db="EMBL/GenBank/DDBJ databases">
        <authorList>
            <person name="Keele B.F."/>
        </authorList>
    </citation>
    <scope>NUCLEOTIDE SEQUENCE [LARGE SCALE GENOMIC DNA]</scope>
    <source>
        <strain evidence="11 12">D13</strain>
    </source>
</reference>
<comment type="function">
    <text evidence="1">May be involved in vacuolar sorting and osmoregulation.</text>
</comment>
<feature type="domain" description="Peptidase M28" evidence="10">
    <location>
        <begin position="114"/>
        <end position="301"/>
    </location>
</feature>
<sequence length="784" mass="84199">MNRSSETEAPQRGVTLGALISALICAVALWLLIAAQSPPKPVPADADQSGFSALRAADALGRVLDLQTPHPLGSVENNRVRARIMTELTRLELNPEIRGRFVCASYGVCGTPYNLLARIPGKDHSKLVVLAAHYDSVFAGPGAGDAGASVGAILEIARALKAGPPLAHDVLVLIDDGEEAGLLGARAFMQDPEAKQVRAFINMEARGTNGLSRLFETSDGNATFARLFAQHLPHPSTSSLYYEIYKLLPNDTDLSVFKAEGGTGVGMAFIGGPLRYHTPVDDLEHLDLRTLQDQGDSALALARAFVAEPGPLKAKTDAVYFDVFGRFIVYWPMALSLPIALLTLVLAGIAYARLGAHRPRLIAVLGGLLLGVLLLAVQGVGAWLVLETLKLLGLVETRWQVNLFWPSLAFMLLTVVFLPADRSRVFKTFGVDPAQPWNALFGWMLLLWLLSLLLWQVLPGAMYLTLIPVLLATLALIIRPGSKHWAGSMLCLGALITIGPMLASLYESLGSGILFALTPLSAMVLLPVAYAASKLFNSRTKFLALLICALGFGSMFVIPRFTLHEPMPLAITLVQGPETSRLSVSSEVRLESPLFKTATGLELRPELSLPWNTRPNLVGPVLNEADKVALPTLRLLGREPDGNDVIWTFDLRSARSAAVIGFVHPARWGRSAVKFNGIGTSQGAKYDRDALSGGYLSWAVYASEASFTIRLPAGDVPSGFVYDRSPELPVAFAHLNTSRINAQAMPVHTGDGVLAWLPLPSEWPEENRPGAIAADSSAAPEAAP</sequence>
<accession>A0A2P1PNJ9</accession>
<dbReference type="KEGG" id="xba:C7S18_04070"/>
<dbReference type="GO" id="GO:0008235">
    <property type="term" value="F:metalloexopeptidase activity"/>
    <property type="evidence" value="ECO:0007669"/>
    <property type="project" value="InterPro"/>
</dbReference>
<feature type="transmembrane region" description="Helical" evidence="9">
    <location>
        <begin position="485"/>
        <end position="506"/>
    </location>
</feature>
<feature type="transmembrane region" description="Helical" evidence="9">
    <location>
        <begin position="512"/>
        <end position="530"/>
    </location>
</feature>
<feature type="transmembrane region" description="Helical" evidence="9">
    <location>
        <begin position="542"/>
        <end position="563"/>
    </location>
</feature>
<keyword evidence="9" id="KW-0472">Membrane</keyword>